<evidence type="ECO:0000313" key="2">
    <source>
        <dbReference type="Proteomes" id="UP000019276"/>
    </source>
</evidence>
<name>W7QSC7_9ALTE</name>
<reference evidence="1 2" key="1">
    <citation type="journal article" date="2014" name="Genome Announc.">
        <title>Draft Genome Sequence of the Agar-Degrading Bacterium Catenovulum sp. Strain DS-2, Isolated from Intestines of Haliotis diversicolor.</title>
        <authorList>
            <person name="Shan D."/>
            <person name="Li X."/>
            <person name="Gu Z."/>
            <person name="Wei G."/>
            <person name="Gao Z."/>
            <person name="Shao Z."/>
        </authorList>
    </citation>
    <scope>NUCLEOTIDE SEQUENCE [LARGE SCALE GENOMIC DNA]</scope>
    <source>
        <strain evidence="1 2">DS-2</strain>
    </source>
</reference>
<keyword evidence="2" id="KW-1185">Reference proteome</keyword>
<dbReference type="PATRIC" id="fig|1328313.3.peg.3708"/>
<organism evidence="1 2">
    <name type="scientific">Catenovulum agarivorans DS-2</name>
    <dbReference type="NCBI Taxonomy" id="1328313"/>
    <lineage>
        <taxon>Bacteria</taxon>
        <taxon>Pseudomonadati</taxon>
        <taxon>Pseudomonadota</taxon>
        <taxon>Gammaproteobacteria</taxon>
        <taxon>Alteromonadales</taxon>
        <taxon>Alteromonadaceae</taxon>
        <taxon>Catenovulum</taxon>
    </lineage>
</organism>
<protein>
    <submittedName>
        <fullName evidence="1">Transposase Tn3</fullName>
    </submittedName>
</protein>
<dbReference type="AlphaFoldDB" id="W7QSC7"/>
<sequence length="44" mass="4945">MVDVISRLSPVAWQHINLNGEYAFNKDRKEIDLAGLLSDVESIS</sequence>
<gene>
    <name evidence="1" type="ORF">DS2_18138</name>
</gene>
<evidence type="ECO:0000313" key="1">
    <source>
        <dbReference type="EMBL" id="EWH08305.1"/>
    </source>
</evidence>
<dbReference type="Proteomes" id="UP000019276">
    <property type="component" value="Unassembled WGS sequence"/>
</dbReference>
<comment type="caution">
    <text evidence="1">The sequence shown here is derived from an EMBL/GenBank/DDBJ whole genome shotgun (WGS) entry which is preliminary data.</text>
</comment>
<proteinExistence type="predicted"/>
<accession>W7QSC7</accession>
<dbReference type="EMBL" id="ARZY01000052">
    <property type="protein sequence ID" value="EWH08305.1"/>
    <property type="molecule type" value="Genomic_DNA"/>
</dbReference>